<keyword evidence="3" id="KW-0812">Transmembrane</keyword>
<proteinExistence type="predicted"/>
<dbReference type="Proteomes" id="UP001595791">
    <property type="component" value="Unassembled WGS sequence"/>
</dbReference>
<feature type="compositionally biased region" description="Pro residues" evidence="2">
    <location>
        <begin position="197"/>
        <end position="209"/>
    </location>
</feature>
<sequence>MSDTKEASPVKLPLAKRVLLALRGGIGSGMNAMLSVLAVVLVLMIGVGGFISGLAIATKRNKAAEQNLLAQVRSARSESDKLSEEKQQLEKKLDDAKVQIEAQATDMRLLREDQIRLRLEREALEKVLATIQQSLGNSPKGKELEKARGAMLKFSNRECELEGGAVRDKKDVACLNLKEAIEAMNAGSKPSASDKPAPSPSEPPKPGGH</sequence>
<evidence type="ECO:0000256" key="2">
    <source>
        <dbReference type="SAM" id="MobiDB-lite"/>
    </source>
</evidence>
<feature type="region of interest" description="Disordered" evidence="2">
    <location>
        <begin position="185"/>
        <end position="209"/>
    </location>
</feature>
<comment type="caution">
    <text evidence="4">The sequence shown here is derived from an EMBL/GenBank/DDBJ whole genome shotgun (WGS) entry which is preliminary data.</text>
</comment>
<reference evidence="5" key="1">
    <citation type="journal article" date="2019" name="Int. J. Syst. Evol. Microbiol.">
        <title>The Global Catalogue of Microorganisms (GCM) 10K type strain sequencing project: providing services to taxonomists for standard genome sequencing and annotation.</title>
        <authorList>
            <consortium name="The Broad Institute Genomics Platform"/>
            <consortium name="The Broad Institute Genome Sequencing Center for Infectious Disease"/>
            <person name="Wu L."/>
            <person name="Ma J."/>
        </authorList>
    </citation>
    <scope>NUCLEOTIDE SEQUENCE [LARGE SCALE GENOMIC DNA]</scope>
    <source>
        <strain evidence="5">LMG 29894</strain>
    </source>
</reference>
<dbReference type="EMBL" id="JBHSBU010000001">
    <property type="protein sequence ID" value="MFC4159387.1"/>
    <property type="molecule type" value="Genomic_DNA"/>
</dbReference>
<dbReference type="RefSeq" id="WP_378163086.1">
    <property type="nucleotide sequence ID" value="NZ_JBHSBU010000001.1"/>
</dbReference>
<feature type="coiled-coil region" evidence="1">
    <location>
        <begin position="65"/>
        <end position="113"/>
    </location>
</feature>
<name>A0ABV8MNV3_9NEIS</name>
<protein>
    <recommendedName>
        <fullName evidence="6">DUF3552 domain-containing protein</fullName>
    </recommendedName>
</protein>
<evidence type="ECO:0000313" key="5">
    <source>
        <dbReference type="Proteomes" id="UP001595791"/>
    </source>
</evidence>
<gene>
    <name evidence="4" type="ORF">ACFOW7_08485</name>
</gene>
<evidence type="ECO:0000256" key="3">
    <source>
        <dbReference type="SAM" id="Phobius"/>
    </source>
</evidence>
<feature type="compositionally biased region" description="Low complexity" evidence="2">
    <location>
        <begin position="186"/>
        <end position="196"/>
    </location>
</feature>
<feature type="transmembrane region" description="Helical" evidence="3">
    <location>
        <begin position="32"/>
        <end position="57"/>
    </location>
</feature>
<evidence type="ECO:0000256" key="1">
    <source>
        <dbReference type="SAM" id="Coils"/>
    </source>
</evidence>
<keyword evidence="3" id="KW-1133">Transmembrane helix</keyword>
<keyword evidence="3" id="KW-0472">Membrane</keyword>
<organism evidence="4 5">
    <name type="scientific">Chitinimonas lacunae</name>
    <dbReference type="NCBI Taxonomy" id="1963018"/>
    <lineage>
        <taxon>Bacteria</taxon>
        <taxon>Pseudomonadati</taxon>
        <taxon>Pseudomonadota</taxon>
        <taxon>Betaproteobacteria</taxon>
        <taxon>Neisseriales</taxon>
        <taxon>Chitinibacteraceae</taxon>
        <taxon>Chitinimonas</taxon>
    </lineage>
</organism>
<keyword evidence="1" id="KW-0175">Coiled coil</keyword>
<accession>A0ABV8MNV3</accession>
<evidence type="ECO:0000313" key="4">
    <source>
        <dbReference type="EMBL" id="MFC4159387.1"/>
    </source>
</evidence>
<evidence type="ECO:0008006" key="6">
    <source>
        <dbReference type="Google" id="ProtNLM"/>
    </source>
</evidence>
<keyword evidence="5" id="KW-1185">Reference proteome</keyword>